<feature type="compositionally biased region" description="Basic residues" evidence="1">
    <location>
        <begin position="111"/>
        <end position="121"/>
    </location>
</feature>
<dbReference type="Proteomes" id="UP000054995">
    <property type="component" value="Unassembled WGS sequence"/>
</dbReference>
<gene>
    <name evidence="2" type="ORF">T4D_53</name>
</gene>
<protein>
    <submittedName>
        <fullName evidence="2">Uncharacterized protein</fullName>
    </submittedName>
</protein>
<feature type="compositionally biased region" description="Polar residues" evidence="1">
    <location>
        <begin position="41"/>
        <end position="52"/>
    </location>
</feature>
<keyword evidence="3" id="KW-1185">Reference proteome</keyword>
<feature type="region of interest" description="Disordered" evidence="1">
    <location>
        <begin position="95"/>
        <end position="133"/>
    </location>
</feature>
<evidence type="ECO:0000313" key="2">
    <source>
        <dbReference type="EMBL" id="KRY93309.1"/>
    </source>
</evidence>
<comment type="caution">
    <text evidence="2">The sequence shown here is derived from an EMBL/GenBank/DDBJ whole genome shotgun (WGS) entry which is preliminary data.</text>
</comment>
<dbReference type="AlphaFoldDB" id="A0A0V1G546"/>
<feature type="region of interest" description="Disordered" evidence="1">
    <location>
        <begin position="32"/>
        <end position="52"/>
    </location>
</feature>
<sequence length="160" mass="18258">MNAFFLDQLFQRAESGQRAVRTKTSRQTALTTTNKHHTHVRSCSAQEKANQQRQARVRPLVLIHLKNQPAAIYPPQLKRINGINRVWRRPETVIKHSPASTSAHPQVQRSARSKGKHRHSARNANPGVKPTPENFAKLETLQAFLCLFCQPYSWSSPHIE</sequence>
<name>A0A0V1G546_TRIPS</name>
<proteinExistence type="predicted"/>
<accession>A0A0V1G546</accession>
<evidence type="ECO:0000256" key="1">
    <source>
        <dbReference type="SAM" id="MobiDB-lite"/>
    </source>
</evidence>
<dbReference type="EMBL" id="JYDT01000003">
    <property type="protein sequence ID" value="KRY93309.1"/>
    <property type="molecule type" value="Genomic_DNA"/>
</dbReference>
<reference evidence="2 3" key="1">
    <citation type="submission" date="2015-01" db="EMBL/GenBank/DDBJ databases">
        <title>Evolution of Trichinella species and genotypes.</title>
        <authorList>
            <person name="Korhonen P.K."/>
            <person name="Edoardo P."/>
            <person name="Giuseppe L.R."/>
            <person name="Gasser R.B."/>
        </authorList>
    </citation>
    <scope>NUCLEOTIDE SEQUENCE [LARGE SCALE GENOMIC DNA]</scope>
    <source>
        <strain evidence="2">ISS470</strain>
    </source>
</reference>
<feature type="compositionally biased region" description="Polar residues" evidence="1">
    <location>
        <begin position="98"/>
        <end position="110"/>
    </location>
</feature>
<evidence type="ECO:0000313" key="3">
    <source>
        <dbReference type="Proteomes" id="UP000054995"/>
    </source>
</evidence>
<organism evidence="2 3">
    <name type="scientific">Trichinella pseudospiralis</name>
    <name type="common">Parasitic roundworm</name>
    <dbReference type="NCBI Taxonomy" id="6337"/>
    <lineage>
        <taxon>Eukaryota</taxon>
        <taxon>Metazoa</taxon>
        <taxon>Ecdysozoa</taxon>
        <taxon>Nematoda</taxon>
        <taxon>Enoplea</taxon>
        <taxon>Dorylaimia</taxon>
        <taxon>Trichinellida</taxon>
        <taxon>Trichinellidae</taxon>
        <taxon>Trichinella</taxon>
    </lineage>
</organism>
<dbReference type="OrthoDB" id="10381962at2759"/>